<evidence type="ECO:0000256" key="5">
    <source>
        <dbReference type="ARBA" id="ARBA00023244"/>
    </source>
</evidence>
<proteinExistence type="inferred from homology"/>
<dbReference type="Gene3D" id="3.30.950.10">
    <property type="entry name" value="Methyltransferase, Cobalt-precorrin-4 Transmethylase, Domain 2"/>
    <property type="match status" value="1"/>
</dbReference>
<dbReference type="SUPFAM" id="SSF53790">
    <property type="entry name" value="Tetrapyrrole methylase"/>
    <property type="match status" value="1"/>
</dbReference>
<dbReference type="NCBIfam" id="NF004790">
    <property type="entry name" value="PRK06136.1"/>
    <property type="match status" value="1"/>
</dbReference>
<dbReference type="NCBIfam" id="TIGR01469">
    <property type="entry name" value="cobA_cysG_Cterm"/>
    <property type="match status" value="1"/>
</dbReference>
<feature type="domain" description="Tetrapyrrole methylase" evidence="7">
    <location>
        <begin position="3"/>
        <end position="215"/>
    </location>
</feature>
<gene>
    <name evidence="9" type="ORF">SAMN05421659_10692</name>
</gene>
<dbReference type="FunFam" id="3.40.1010.10:FF:000001">
    <property type="entry name" value="Siroheme synthase"/>
    <property type="match status" value="1"/>
</dbReference>
<dbReference type="GO" id="GO:0019354">
    <property type="term" value="P:siroheme biosynthetic process"/>
    <property type="evidence" value="ECO:0007669"/>
    <property type="project" value="InterPro"/>
</dbReference>
<dbReference type="AlphaFoldDB" id="A0A1I0PXV4"/>
<evidence type="ECO:0000259" key="8">
    <source>
        <dbReference type="Pfam" id="PF02602"/>
    </source>
</evidence>
<evidence type="ECO:0000256" key="2">
    <source>
        <dbReference type="ARBA" id="ARBA00022603"/>
    </source>
</evidence>
<reference evidence="9 10" key="1">
    <citation type="submission" date="2016-10" db="EMBL/GenBank/DDBJ databases">
        <authorList>
            <person name="de Groot N.N."/>
        </authorList>
    </citation>
    <scope>NUCLEOTIDE SEQUENCE [LARGE SCALE GENOMIC DNA]</scope>
    <source>
        <strain evidence="9 10">DSM 9179</strain>
    </source>
</reference>
<dbReference type="Pfam" id="PF00590">
    <property type="entry name" value="TP_methylase"/>
    <property type="match status" value="1"/>
</dbReference>
<keyword evidence="5" id="KW-0627">Porphyrin biosynthesis</keyword>
<evidence type="ECO:0000313" key="10">
    <source>
        <dbReference type="Proteomes" id="UP000199701"/>
    </source>
</evidence>
<dbReference type="InterPro" id="IPR035996">
    <property type="entry name" value="4pyrrol_Methylase_sf"/>
</dbReference>
<keyword evidence="2 6" id="KW-0489">Methyltransferase</keyword>
<sequence>MGMVYFVGAGPGDPGLITLKGKELLQICDVVIYDRLASFQLLAYLRDDCIKIYVGKEPGHHSKKQEEINHIIVENAQKHKIVVRLKGGDSFVFGRGGEEIEELLKYNIHFEVIPGVTSAISVPESVGIPVTHRGVSQSFHVITGHTGSGGSTLTENYETLAKLDGTLVFLMGLSNLSDIVEKLVLNGKDINTPIAVISNGTMNNEKTVRATLADIVSQVNSAKVVSPAIIVIGNTAKLNFSSHIQSPILNLKVGITGTKEIREKLEQGLSKLGVKPYSLCDMHIVETPSIRELKEELSSIEHYQWVLFTSKNAIKLFFEKLKDAKIDRRRLNNIQFAVIGLGTKQTLENYGYFADFIPSKFNSVALAVEFSQIISKNERVLIPRALRGSEELTDILNENKILFKEIFIYDVIGKITENIEYIAEMDCLAFASASGVSSFFEGIKEKGIELPIGIQIACLGDVTAEAVKKFNWDADIIADVNYTDGLIEAIGKFKWNDR</sequence>
<dbReference type="CDD" id="cd06578">
    <property type="entry name" value="HemD"/>
    <property type="match status" value="1"/>
</dbReference>
<dbReference type="InterPro" id="IPR050161">
    <property type="entry name" value="Siro_Cobalamin_biosynth"/>
</dbReference>
<dbReference type="InterPro" id="IPR003754">
    <property type="entry name" value="4pyrrol_synth_uPrphyn_synth"/>
</dbReference>
<evidence type="ECO:0000256" key="3">
    <source>
        <dbReference type="ARBA" id="ARBA00022679"/>
    </source>
</evidence>
<dbReference type="GO" id="GO:0032259">
    <property type="term" value="P:methylation"/>
    <property type="evidence" value="ECO:0007669"/>
    <property type="project" value="UniProtKB-KW"/>
</dbReference>
<keyword evidence="10" id="KW-1185">Reference proteome</keyword>
<dbReference type="GO" id="GO:0004852">
    <property type="term" value="F:uroporphyrinogen-III synthase activity"/>
    <property type="evidence" value="ECO:0007669"/>
    <property type="project" value="InterPro"/>
</dbReference>
<dbReference type="InterPro" id="IPR003043">
    <property type="entry name" value="Uropor_MeTrfase_CS"/>
</dbReference>
<dbReference type="PANTHER" id="PTHR45790:SF3">
    <property type="entry name" value="S-ADENOSYL-L-METHIONINE-DEPENDENT UROPORPHYRINOGEN III METHYLTRANSFERASE, CHLOROPLASTIC"/>
    <property type="match status" value="1"/>
</dbReference>
<evidence type="ECO:0000256" key="1">
    <source>
        <dbReference type="ARBA" id="ARBA00012162"/>
    </source>
</evidence>
<evidence type="ECO:0000256" key="6">
    <source>
        <dbReference type="RuleBase" id="RU003960"/>
    </source>
</evidence>
<dbReference type="GO" id="GO:0004851">
    <property type="term" value="F:uroporphyrin-III C-methyltransferase activity"/>
    <property type="evidence" value="ECO:0007669"/>
    <property type="project" value="UniProtKB-EC"/>
</dbReference>
<keyword evidence="4" id="KW-0949">S-adenosyl-L-methionine</keyword>
<protein>
    <recommendedName>
        <fullName evidence="1">uroporphyrinogen-III C-methyltransferase</fullName>
        <ecNumber evidence="1">2.1.1.107</ecNumber>
    </recommendedName>
</protein>
<evidence type="ECO:0000256" key="4">
    <source>
        <dbReference type="ARBA" id="ARBA00022691"/>
    </source>
</evidence>
<organism evidence="9 10">
    <name type="scientific">[Clostridium] fimetarium</name>
    <dbReference type="NCBI Taxonomy" id="99656"/>
    <lineage>
        <taxon>Bacteria</taxon>
        <taxon>Bacillati</taxon>
        <taxon>Bacillota</taxon>
        <taxon>Clostridia</taxon>
        <taxon>Lachnospirales</taxon>
        <taxon>Lachnospiraceae</taxon>
    </lineage>
</organism>
<dbReference type="PANTHER" id="PTHR45790">
    <property type="entry name" value="SIROHEME SYNTHASE-RELATED"/>
    <property type="match status" value="1"/>
</dbReference>
<dbReference type="Gene3D" id="3.40.50.10090">
    <property type="match status" value="2"/>
</dbReference>
<name>A0A1I0PXV4_9FIRM</name>
<dbReference type="InterPro" id="IPR036108">
    <property type="entry name" value="4pyrrol_syn_uPrphyn_synt_sf"/>
</dbReference>
<dbReference type="EMBL" id="FOJI01000006">
    <property type="protein sequence ID" value="SEW19021.1"/>
    <property type="molecule type" value="Genomic_DNA"/>
</dbReference>
<dbReference type="InterPro" id="IPR006366">
    <property type="entry name" value="CobA/CysG_C"/>
</dbReference>
<dbReference type="FunFam" id="3.30.950.10:FF:000001">
    <property type="entry name" value="Siroheme synthase"/>
    <property type="match status" value="1"/>
</dbReference>
<feature type="domain" description="Tetrapyrrole biosynthesis uroporphyrinogen III synthase" evidence="8">
    <location>
        <begin position="264"/>
        <end position="488"/>
    </location>
</feature>
<accession>A0A1I0PXV4</accession>
<dbReference type="InterPro" id="IPR014777">
    <property type="entry name" value="4pyrrole_Mease_sub1"/>
</dbReference>
<dbReference type="Proteomes" id="UP000199701">
    <property type="component" value="Unassembled WGS sequence"/>
</dbReference>
<dbReference type="STRING" id="99656.SAMN05421659_10692"/>
<evidence type="ECO:0000313" key="9">
    <source>
        <dbReference type="EMBL" id="SEW19021.1"/>
    </source>
</evidence>
<dbReference type="PROSITE" id="PS00839">
    <property type="entry name" value="SUMT_1"/>
    <property type="match status" value="1"/>
</dbReference>
<dbReference type="CDD" id="cd11642">
    <property type="entry name" value="SUMT"/>
    <property type="match status" value="1"/>
</dbReference>
<evidence type="ECO:0000259" key="7">
    <source>
        <dbReference type="Pfam" id="PF00590"/>
    </source>
</evidence>
<dbReference type="PROSITE" id="PS00840">
    <property type="entry name" value="SUMT_2"/>
    <property type="match status" value="1"/>
</dbReference>
<dbReference type="EC" id="2.1.1.107" evidence="1"/>
<dbReference type="InterPro" id="IPR014776">
    <property type="entry name" value="4pyrrole_Mease_sub2"/>
</dbReference>
<dbReference type="Pfam" id="PF02602">
    <property type="entry name" value="HEM4"/>
    <property type="match status" value="1"/>
</dbReference>
<dbReference type="Gene3D" id="3.40.1010.10">
    <property type="entry name" value="Cobalt-precorrin-4 Transmethylase, Domain 1"/>
    <property type="match status" value="1"/>
</dbReference>
<comment type="similarity">
    <text evidence="6">Belongs to the precorrin methyltransferase family.</text>
</comment>
<dbReference type="InterPro" id="IPR000878">
    <property type="entry name" value="4pyrrol_Mease"/>
</dbReference>
<dbReference type="SUPFAM" id="SSF69618">
    <property type="entry name" value="HemD-like"/>
    <property type="match status" value="1"/>
</dbReference>
<keyword evidence="3 6" id="KW-0808">Transferase</keyword>